<evidence type="ECO:0000256" key="1">
    <source>
        <dbReference type="ARBA" id="ARBA00023270"/>
    </source>
</evidence>
<dbReference type="GO" id="GO:0005975">
    <property type="term" value="P:carbohydrate metabolic process"/>
    <property type="evidence" value="ECO:0007669"/>
    <property type="project" value="InterPro"/>
</dbReference>
<dbReference type="Gene3D" id="3.20.20.70">
    <property type="entry name" value="Aldolase class I"/>
    <property type="match status" value="1"/>
</dbReference>
<proteinExistence type="predicted"/>
<evidence type="ECO:0000313" key="3">
    <source>
        <dbReference type="Proteomes" id="UP000597444"/>
    </source>
</evidence>
<evidence type="ECO:0000313" key="2">
    <source>
        <dbReference type="EMBL" id="GHO93281.1"/>
    </source>
</evidence>
<organism evidence="2 3">
    <name type="scientific">Reticulibacter mediterranei</name>
    <dbReference type="NCBI Taxonomy" id="2778369"/>
    <lineage>
        <taxon>Bacteria</taxon>
        <taxon>Bacillati</taxon>
        <taxon>Chloroflexota</taxon>
        <taxon>Ktedonobacteria</taxon>
        <taxon>Ktedonobacterales</taxon>
        <taxon>Reticulibacteraceae</taxon>
        <taxon>Reticulibacter</taxon>
    </lineage>
</organism>
<dbReference type="SUPFAM" id="SSF51569">
    <property type="entry name" value="Aldolase"/>
    <property type="match status" value="1"/>
</dbReference>
<dbReference type="InterPro" id="IPR018225">
    <property type="entry name" value="Transaldolase_AS"/>
</dbReference>
<reference evidence="2" key="1">
    <citation type="submission" date="2020-10" db="EMBL/GenBank/DDBJ databases">
        <title>Taxonomic study of unclassified bacteria belonging to the class Ktedonobacteria.</title>
        <authorList>
            <person name="Yabe S."/>
            <person name="Wang C.M."/>
            <person name="Zheng Y."/>
            <person name="Sakai Y."/>
            <person name="Cavaletti L."/>
            <person name="Monciardini P."/>
            <person name="Donadio S."/>
        </authorList>
    </citation>
    <scope>NUCLEOTIDE SEQUENCE</scope>
    <source>
        <strain evidence="2">ID150040</strain>
    </source>
</reference>
<protein>
    <submittedName>
        <fullName evidence="2">Fructose-6-phosphate aldolase</fullName>
    </submittedName>
</protein>
<gene>
    <name evidence="2" type="primary">fsa</name>
    <name evidence="2" type="ORF">KSF_033290</name>
</gene>
<accession>A0A8J3IF53</accession>
<keyword evidence="1" id="KW-0704">Schiff base</keyword>
<dbReference type="InterPro" id="IPR001585">
    <property type="entry name" value="TAL/FSA"/>
</dbReference>
<name>A0A8J3IF53_9CHLR</name>
<keyword evidence="3" id="KW-1185">Reference proteome</keyword>
<dbReference type="Pfam" id="PF00923">
    <property type="entry name" value="TAL_FSA"/>
    <property type="match status" value="1"/>
</dbReference>
<dbReference type="PROSITE" id="PS01054">
    <property type="entry name" value="TRANSALDOLASE_1"/>
    <property type="match status" value="1"/>
</dbReference>
<dbReference type="RefSeq" id="WP_220204072.1">
    <property type="nucleotide sequence ID" value="NZ_BNJK01000001.1"/>
</dbReference>
<dbReference type="Proteomes" id="UP000597444">
    <property type="component" value="Unassembled WGS sequence"/>
</dbReference>
<sequence>MALYIDCAYIDDIVEVGRTVPLAGVTTNPSIMLAACERGQRLTPSQLLSALLSKQPGLVFIQPGAAREGEMLQEALAYIAAEPQRVIPKIPMTKTGMRVARALKEQGHRVAFTAVTSVAQAYCAALIQADYIIPYYNRLARSGANASERIAQIAKLFQSQHLSSRILAASIKSSLEAAEALQAGAHDLTVPSEVLLSLLTDPESERAVEKFTQDWQRMKNL</sequence>
<dbReference type="EMBL" id="BNJK01000001">
    <property type="protein sequence ID" value="GHO93281.1"/>
    <property type="molecule type" value="Genomic_DNA"/>
</dbReference>
<dbReference type="InterPro" id="IPR013785">
    <property type="entry name" value="Aldolase_TIM"/>
</dbReference>
<dbReference type="PANTHER" id="PTHR10683">
    <property type="entry name" value="TRANSALDOLASE"/>
    <property type="match status" value="1"/>
</dbReference>
<comment type="caution">
    <text evidence="2">The sequence shown here is derived from an EMBL/GenBank/DDBJ whole genome shotgun (WGS) entry which is preliminary data.</text>
</comment>
<dbReference type="PANTHER" id="PTHR10683:SF28">
    <property type="entry name" value="TRANSALDOLASE C"/>
    <property type="match status" value="1"/>
</dbReference>
<dbReference type="AlphaFoldDB" id="A0A8J3IF53"/>